<sequence length="176" mass="19788">MEYTIDIIRPDGEGIQFYLTSYKPFRLLALQLSPEAYNSTYAQWSAFEDDGWISRVTNPRATTFVATQHHGQGERVISSLTLVALDDNDQPAPSGTMSWHVNAVFTLPEARRKGVASAVMAAAKRFAQEHAESRNRRFRLLVTVLTANLDAKLLYENLGFKVHSVNEVEIKLVFEG</sequence>
<comment type="caution">
    <text evidence="4">The sequence shown here is derived from an EMBL/GenBank/DDBJ whole genome shotgun (WGS) entry which is preliminary data.</text>
</comment>
<dbReference type="Pfam" id="PF13508">
    <property type="entry name" value="Acetyltransf_7"/>
    <property type="match status" value="1"/>
</dbReference>
<reference evidence="4" key="1">
    <citation type="submission" date="2022-07" db="EMBL/GenBank/DDBJ databases">
        <title>Fungi with potential for degradation of polypropylene.</title>
        <authorList>
            <person name="Gostincar C."/>
        </authorList>
    </citation>
    <scope>NUCLEOTIDE SEQUENCE</scope>
    <source>
        <strain evidence="4">EXF-13287</strain>
    </source>
</reference>
<evidence type="ECO:0000259" key="3">
    <source>
        <dbReference type="PROSITE" id="PS51186"/>
    </source>
</evidence>
<keyword evidence="5" id="KW-1185">Reference proteome</keyword>
<dbReference type="InterPro" id="IPR000182">
    <property type="entry name" value="GNAT_dom"/>
</dbReference>
<name>A0AA38W3H6_9PEZI</name>
<protein>
    <submittedName>
        <fullName evidence="4">Acyl-CoA N-acyltransferase</fullName>
    </submittedName>
</protein>
<evidence type="ECO:0000313" key="4">
    <source>
        <dbReference type="EMBL" id="KAJ9164570.1"/>
    </source>
</evidence>
<evidence type="ECO:0000313" key="5">
    <source>
        <dbReference type="Proteomes" id="UP001174691"/>
    </source>
</evidence>
<dbReference type="PROSITE" id="PS51186">
    <property type="entry name" value="GNAT"/>
    <property type="match status" value="1"/>
</dbReference>
<gene>
    <name evidence="4" type="ORF">NKR19_g1244</name>
</gene>
<dbReference type="PANTHER" id="PTHR43420">
    <property type="entry name" value="ACETYLTRANSFERASE"/>
    <property type="match status" value="1"/>
</dbReference>
<dbReference type="AlphaFoldDB" id="A0AA38W3H6"/>
<keyword evidence="2" id="KW-0012">Acyltransferase</keyword>
<dbReference type="Gene3D" id="3.40.630.30">
    <property type="match status" value="1"/>
</dbReference>
<dbReference type="EMBL" id="JANBVN010000011">
    <property type="protein sequence ID" value="KAJ9164570.1"/>
    <property type="molecule type" value="Genomic_DNA"/>
</dbReference>
<dbReference type="CDD" id="cd04301">
    <property type="entry name" value="NAT_SF"/>
    <property type="match status" value="1"/>
</dbReference>
<keyword evidence="1" id="KW-0808">Transferase</keyword>
<dbReference type="InterPro" id="IPR016181">
    <property type="entry name" value="Acyl_CoA_acyltransferase"/>
</dbReference>
<dbReference type="SUPFAM" id="SSF55729">
    <property type="entry name" value="Acyl-CoA N-acyltransferases (Nat)"/>
    <property type="match status" value="1"/>
</dbReference>
<dbReference type="InterPro" id="IPR050680">
    <property type="entry name" value="YpeA/RimI_acetyltransf"/>
</dbReference>
<dbReference type="Proteomes" id="UP001174691">
    <property type="component" value="Unassembled WGS sequence"/>
</dbReference>
<dbReference type="PANTHER" id="PTHR43420:SF47">
    <property type="entry name" value="N-ACETYLTRANSFERASE DOMAIN-CONTAINING PROTEIN"/>
    <property type="match status" value="1"/>
</dbReference>
<feature type="domain" description="N-acetyltransferase" evidence="3">
    <location>
        <begin position="23"/>
        <end position="176"/>
    </location>
</feature>
<dbReference type="GO" id="GO:0016747">
    <property type="term" value="F:acyltransferase activity, transferring groups other than amino-acyl groups"/>
    <property type="evidence" value="ECO:0007669"/>
    <property type="project" value="InterPro"/>
</dbReference>
<organism evidence="4 5">
    <name type="scientific">Coniochaeta hoffmannii</name>
    <dbReference type="NCBI Taxonomy" id="91930"/>
    <lineage>
        <taxon>Eukaryota</taxon>
        <taxon>Fungi</taxon>
        <taxon>Dikarya</taxon>
        <taxon>Ascomycota</taxon>
        <taxon>Pezizomycotina</taxon>
        <taxon>Sordariomycetes</taxon>
        <taxon>Sordariomycetidae</taxon>
        <taxon>Coniochaetales</taxon>
        <taxon>Coniochaetaceae</taxon>
        <taxon>Coniochaeta</taxon>
    </lineage>
</organism>
<evidence type="ECO:0000256" key="1">
    <source>
        <dbReference type="ARBA" id="ARBA00022679"/>
    </source>
</evidence>
<proteinExistence type="predicted"/>
<evidence type="ECO:0000256" key="2">
    <source>
        <dbReference type="ARBA" id="ARBA00023315"/>
    </source>
</evidence>
<accession>A0AA38W3H6</accession>